<feature type="transmembrane region" description="Helical" evidence="1">
    <location>
        <begin position="70"/>
        <end position="87"/>
    </location>
</feature>
<feature type="transmembrane region" description="Helical" evidence="1">
    <location>
        <begin position="40"/>
        <end position="58"/>
    </location>
</feature>
<keyword evidence="1" id="KW-0812">Transmembrane</keyword>
<evidence type="ECO:0000256" key="1">
    <source>
        <dbReference type="SAM" id="Phobius"/>
    </source>
</evidence>
<proteinExistence type="predicted"/>
<sequence>MKLASSHVRMALALVALCGLGMFATFLAKGADALGIPTSVWPTLLVALLVGTVVLPVLTLVTKFANPAKITPAIIFALGLFASAIFIDDRFDVFPARILCIINSVLCMAGAVVVLFNALDSKSLREEKAARRFD</sequence>
<dbReference type="RefSeq" id="WP_183642479.1">
    <property type="nucleotide sequence ID" value="NZ_JACHBL010000001.1"/>
</dbReference>
<reference evidence="2 3" key="1">
    <citation type="submission" date="2020-08" db="EMBL/GenBank/DDBJ databases">
        <title>Sequencing the genomes of 1000 actinobacteria strains.</title>
        <authorList>
            <person name="Klenk H.-P."/>
        </authorList>
    </citation>
    <scope>NUCLEOTIDE SEQUENCE [LARGE SCALE GENOMIC DNA]</scope>
    <source>
        <strain evidence="2 3">DSM 23694</strain>
    </source>
</reference>
<keyword evidence="1" id="KW-0472">Membrane</keyword>
<evidence type="ECO:0000313" key="3">
    <source>
        <dbReference type="Proteomes" id="UP000523863"/>
    </source>
</evidence>
<dbReference type="Proteomes" id="UP000523863">
    <property type="component" value="Unassembled WGS sequence"/>
</dbReference>
<comment type="caution">
    <text evidence="2">The sequence shown here is derived from an EMBL/GenBank/DDBJ whole genome shotgun (WGS) entry which is preliminary data.</text>
</comment>
<dbReference type="EMBL" id="JACHBL010000001">
    <property type="protein sequence ID" value="MBB5598575.1"/>
    <property type="molecule type" value="Genomic_DNA"/>
</dbReference>
<gene>
    <name evidence="2" type="ORF">BKA12_001655</name>
</gene>
<keyword evidence="1" id="KW-1133">Transmembrane helix</keyword>
<feature type="transmembrane region" description="Helical" evidence="1">
    <location>
        <begin position="93"/>
        <end position="119"/>
    </location>
</feature>
<organism evidence="2 3">
    <name type="scientific">Neomicrococcus lactis</name>
    <dbReference type="NCBI Taxonomy" id="732241"/>
    <lineage>
        <taxon>Bacteria</taxon>
        <taxon>Bacillati</taxon>
        <taxon>Actinomycetota</taxon>
        <taxon>Actinomycetes</taxon>
        <taxon>Micrococcales</taxon>
        <taxon>Micrococcaceae</taxon>
        <taxon>Neomicrococcus</taxon>
    </lineage>
</organism>
<protein>
    <submittedName>
        <fullName evidence="2">Uncharacterized protein</fullName>
    </submittedName>
</protein>
<accession>A0A7W8YBM8</accession>
<name>A0A7W8YBM8_9MICC</name>
<keyword evidence="3" id="KW-1185">Reference proteome</keyword>
<dbReference type="AlphaFoldDB" id="A0A7W8YBM8"/>
<evidence type="ECO:0000313" key="2">
    <source>
        <dbReference type="EMBL" id="MBB5598575.1"/>
    </source>
</evidence>